<evidence type="ECO:0000256" key="1">
    <source>
        <dbReference type="ARBA" id="ARBA00023002"/>
    </source>
</evidence>
<organism evidence="5 6">
    <name type="scientific">Haloarcula hispanica</name>
    <dbReference type="NCBI Taxonomy" id="51589"/>
    <lineage>
        <taxon>Archaea</taxon>
        <taxon>Methanobacteriati</taxon>
        <taxon>Methanobacteriota</taxon>
        <taxon>Stenosarchaea group</taxon>
        <taxon>Halobacteria</taxon>
        <taxon>Halobacteriales</taxon>
        <taxon>Haloarculaceae</taxon>
        <taxon>Haloarcula</taxon>
    </lineage>
</organism>
<feature type="domain" description="Aldehyde dehydrogenase" evidence="4">
    <location>
        <begin position="7"/>
        <end position="88"/>
    </location>
</feature>
<accession>A0A5J5LG29</accession>
<dbReference type="SUPFAM" id="SSF53720">
    <property type="entry name" value="ALDH-like"/>
    <property type="match status" value="1"/>
</dbReference>
<dbReference type="Proteomes" id="UP000326244">
    <property type="component" value="Unassembled WGS sequence"/>
</dbReference>
<evidence type="ECO:0000313" key="5">
    <source>
        <dbReference type="EMBL" id="KAA9405080.1"/>
    </source>
</evidence>
<protein>
    <submittedName>
        <fullName evidence="5">Aldehyde dehydrogenase family protein</fullName>
    </submittedName>
</protein>
<evidence type="ECO:0000256" key="3">
    <source>
        <dbReference type="RuleBase" id="RU003345"/>
    </source>
</evidence>
<dbReference type="Pfam" id="PF00171">
    <property type="entry name" value="Aldedh"/>
    <property type="match status" value="1"/>
</dbReference>
<gene>
    <name evidence="5" type="ORF">EGO51_17275</name>
</gene>
<comment type="caution">
    <text evidence="5">The sequence shown here is derived from an EMBL/GenBank/DDBJ whole genome shotgun (WGS) entry which is preliminary data.</text>
</comment>
<dbReference type="GO" id="GO:0016620">
    <property type="term" value="F:oxidoreductase activity, acting on the aldehyde or oxo group of donors, NAD or NADP as acceptor"/>
    <property type="evidence" value="ECO:0007669"/>
    <property type="project" value="InterPro"/>
</dbReference>
<dbReference type="InterPro" id="IPR016161">
    <property type="entry name" value="Ald_DH/histidinol_DH"/>
</dbReference>
<dbReference type="Gene3D" id="3.40.605.10">
    <property type="entry name" value="Aldehyde Dehydrogenase, Chain A, domain 1"/>
    <property type="match status" value="1"/>
</dbReference>
<dbReference type="InterPro" id="IPR016162">
    <property type="entry name" value="Ald_DH_N"/>
</dbReference>
<dbReference type="PANTHER" id="PTHR11699">
    <property type="entry name" value="ALDEHYDE DEHYDROGENASE-RELATED"/>
    <property type="match status" value="1"/>
</dbReference>
<sequence length="99" mass="10621">MGLVRLHIQTTAARIAPVTLELGGKSPLVVFPDADVETAVDAATAGVYYSTGETCDALSRAIVHEDIHDEFVDRLMTRAESFTLGDPALPCPMKHTVLI</sequence>
<dbReference type="InterPro" id="IPR016163">
    <property type="entry name" value="Ald_DH_C"/>
</dbReference>
<dbReference type="InterPro" id="IPR015590">
    <property type="entry name" value="Aldehyde_DH_dom"/>
</dbReference>
<name>A0A5J5LG29_HALHI</name>
<keyword evidence="1 3" id="KW-0560">Oxidoreductase</keyword>
<proteinExistence type="inferred from homology"/>
<dbReference type="EMBL" id="RQWK01000002">
    <property type="protein sequence ID" value="KAA9405080.1"/>
    <property type="molecule type" value="Genomic_DNA"/>
</dbReference>
<dbReference type="InterPro" id="IPR029510">
    <property type="entry name" value="Ald_DH_CS_GLU"/>
</dbReference>
<comment type="similarity">
    <text evidence="3">Belongs to the aldehyde dehydrogenase family.</text>
</comment>
<evidence type="ECO:0000313" key="6">
    <source>
        <dbReference type="Proteomes" id="UP000326244"/>
    </source>
</evidence>
<evidence type="ECO:0000256" key="2">
    <source>
        <dbReference type="PROSITE-ProRule" id="PRU10007"/>
    </source>
</evidence>
<dbReference type="AlphaFoldDB" id="A0A5J5LG29"/>
<dbReference type="Gene3D" id="3.40.309.10">
    <property type="entry name" value="Aldehyde Dehydrogenase, Chain A, domain 2"/>
    <property type="match status" value="1"/>
</dbReference>
<reference evidence="5 6" key="1">
    <citation type="submission" date="2018-11" db="EMBL/GenBank/DDBJ databases">
        <title>Genomic analysis of Haloarcula hispanica CBA1121.</title>
        <authorList>
            <person name="Kim Y.B."/>
            <person name="Roh S.W."/>
        </authorList>
    </citation>
    <scope>NUCLEOTIDE SEQUENCE [LARGE SCALE GENOMIC DNA]</scope>
    <source>
        <strain evidence="5 6">CBA1121</strain>
    </source>
</reference>
<evidence type="ECO:0000259" key="4">
    <source>
        <dbReference type="Pfam" id="PF00171"/>
    </source>
</evidence>
<dbReference type="PROSITE" id="PS00687">
    <property type="entry name" value="ALDEHYDE_DEHYDR_GLU"/>
    <property type="match status" value="1"/>
</dbReference>
<feature type="active site" evidence="2">
    <location>
        <position position="21"/>
    </location>
</feature>